<name>A0A2L2JUA0_9NOCA</name>
<gene>
    <name evidence="1" type="ORF">NCTC10797_01975</name>
</gene>
<protein>
    <submittedName>
        <fullName evidence="1">Uncharacterized protein</fullName>
    </submittedName>
</protein>
<evidence type="ECO:0000313" key="2">
    <source>
        <dbReference type="Proteomes" id="UP000290439"/>
    </source>
</evidence>
<evidence type="ECO:0000313" key="1">
    <source>
        <dbReference type="EMBL" id="VFA98209.1"/>
    </source>
</evidence>
<sequence length="101" mass="9878">MFRTAGIVGALATAGAITLLAPGAAHAAGGTLNLNGELHANPVGCFNTGDSFYTTLQTTVGNSTDQAITLYAGPDCAGQALGVIEPNTIGYVPSGGSVSVP</sequence>
<dbReference type="RefSeq" id="WP_036533147.1">
    <property type="nucleotide sequence ID" value="NZ_CP026746.1"/>
</dbReference>
<dbReference type="Proteomes" id="UP000290439">
    <property type="component" value="Chromosome"/>
</dbReference>
<reference evidence="1 2" key="1">
    <citation type="submission" date="2019-02" db="EMBL/GenBank/DDBJ databases">
        <authorList>
            <consortium name="Pathogen Informatics"/>
        </authorList>
    </citation>
    <scope>NUCLEOTIDE SEQUENCE [LARGE SCALE GENOMIC DNA]</scope>
    <source>
        <strain evidence="1 2">3012STDY6756504</strain>
    </source>
</reference>
<proteinExistence type="predicted"/>
<dbReference type="OrthoDB" id="4570239at2"/>
<dbReference type="GeneID" id="57070752"/>
<dbReference type="EMBL" id="LR215973">
    <property type="protein sequence ID" value="VFA98209.1"/>
    <property type="molecule type" value="Genomic_DNA"/>
</dbReference>
<accession>A0A2L2JUA0</accession>
<dbReference type="AlphaFoldDB" id="A0A2L2JUA0"/>
<organism evidence="1 2">
    <name type="scientific">Nocardia cyriacigeorgica</name>
    <dbReference type="NCBI Taxonomy" id="135487"/>
    <lineage>
        <taxon>Bacteria</taxon>
        <taxon>Bacillati</taxon>
        <taxon>Actinomycetota</taxon>
        <taxon>Actinomycetes</taxon>
        <taxon>Mycobacteriales</taxon>
        <taxon>Nocardiaceae</taxon>
        <taxon>Nocardia</taxon>
    </lineage>
</organism>